<dbReference type="EMBL" id="CAVMBE010000076">
    <property type="protein sequence ID" value="CAK4033027.1"/>
    <property type="molecule type" value="Genomic_DNA"/>
</dbReference>
<keyword evidence="3" id="KW-1185">Reference proteome</keyword>
<name>A0AAI8Z5W8_9PEZI</name>
<evidence type="ECO:0000256" key="1">
    <source>
        <dbReference type="SAM" id="MobiDB-lite"/>
    </source>
</evidence>
<reference evidence="2" key="1">
    <citation type="submission" date="2023-11" db="EMBL/GenBank/DDBJ databases">
        <authorList>
            <person name="Alioto T."/>
            <person name="Alioto T."/>
            <person name="Gomez Garrido J."/>
        </authorList>
    </citation>
    <scope>NUCLEOTIDE SEQUENCE</scope>
</reference>
<proteinExistence type="predicted"/>
<dbReference type="Proteomes" id="UP001296104">
    <property type="component" value="Unassembled WGS sequence"/>
</dbReference>
<sequence length="261" mass="28608">MREQQSRLQDGSFHVIQESRSKAKYSFICRFLLVNYGVHSPPYDKQDAVLRYHRRVTRNVFHSTHPTPTSHCYNTSPILVRPHARRVISIVAHVDHRSGSKADHFYTSAIFSKTAAFQDLPESASAASSQTPAYQELPESYRVITAHPMPSSPPSPSPTLAGADPGFRATFNASPNNTMTAATPSSEKACVISFIPDSSAVEMTCLLSPQTPGPPAKTRGIEFFHLSANIAIDWIRSNTSIPMSNGTLGWQGVNATAQRVV</sequence>
<organism evidence="2 3">
    <name type="scientific">Lecanosticta acicola</name>
    <dbReference type="NCBI Taxonomy" id="111012"/>
    <lineage>
        <taxon>Eukaryota</taxon>
        <taxon>Fungi</taxon>
        <taxon>Dikarya</taxon>
        <taxon>Ascomycota</taxon>
        <taxon>Pezizomycotina</taxon>
        <taxon>Dothideomycetes</taxon>
        <taxon>Dothideomycetidae</taxon>
        <taxon>Mycosphaerellales</taxon>
        <taxon>Mycosphaerellaceae</taxon>
        <taxon>Lecanosticta</taxon>
    </lineage>
</organism>
<evidence type="ECO:0000313" key="2">
    <source>
        <dbReference type="EMBL" id="CAK4033027.1"/>
    </source>
</evidence>
<protein>
    <submittedName>
        <fullName evidence="2">Uncharacterized protein</fullName>
    </submittedName>
</protein>
<gene>
    <name evidence="2" type="ORF">LECACI_7A008185</name>
</gene>
<comment type="caution">
    <text evidence="2">The sequence shown here is derived from an EMBL/GenBank/DDBJ whole genome shotgun (WGS) entry which is preliminary data.</text>
</comment>
<evidence type="ECO:0000313" key="3">
    <source>
        <dbReference type="Proteomes" id="UP001296104"/>
    </source>
</evidence>
<feature type="region of interest" description="Disordered" evidence="1">
    <location>
        <begin position="148"/>
        <end position="172"/>
    </location>
</feature>
<dbReference type="AlphaFoldDB" id="A0AAI8Z5W8"/>
<accession>A0AAI8Z5W8</accession>